<dbReference type="GO" id="GO:0003735">
    <property type="term" value="F:structural constituent of ribosome"/>
    <property type="evidence" value="ECO:0007669"/>
    <property type="project" value="InterPro"/>
</dbReference>
<sequence length="140" mass="15575">MGQSWASAGISIHSREETEGATSMAVATSISSAAPTVESAALRFLHLGHAIVACIEILRKRWIDDLMHALVFNIVYTLPKLYVKMQYCVSCAIHSKVVRVRSRTDRRNREPPQRFRRPRDDMPKPGQPPRVGGPPAAART</sequence>
<reference evidence="6" key="1">
    <citation type="submission" date="2019-10" db="EMBL/GenBank/DDBJ databases">
        <authorList>
            <person name="Zhang R."/>
            <person name="Pan Y."/>
            <person name="Wang J."/>
            <person name="Ma R."/>
            <person name="Yu S."/>
        </authorList>
    </citation>
    <scope>NUCLEOTIDE SEQUENCE</scope>
    <source>
        <strain evidence="6">LA-IB0</strain>
        <tissue evidence="6">Leaf</tissue>
    </source>
</reference>
<gene>
    <name evidence="6" type="ORF">BUALT_Bualt13G0101600</name>
</gene>
<dbReference type="InterPro" id="IPR047864">
    <property type="entry name" value="Ribosomal_eS26_CS"/>
</dbReference>
<dbReference type="Pfam" id="PF01283">
    <property type="entry name" value="Ribosomal_S26e"/>
    <property type="match status" value="1"/>
</dbReference>
<dbReference type="GO" id="GO:0022627">
    <property type="term" value="C:cytosolic small ribosomal subunit"/>
    <property type="evidence" value="ECO:0007669"/>
    <property type="project" value="TreeGrafter"/>
</dbReference>
<evidence type="ECO:0000256" key="2">
    <source>
        <dbReference type="ARBA" id="ARBA00022980"/>
    </source>
</evidence>
<name>A0AAV6WUP2_9LAMI</name>
<dbReference type="Gene3D" id="3.30.1740.20">
    <property type="entry name" value="Ribosomal protein S26e"/>
    <property type="match status" value="1"/>
</dbReference>
<evidence type="ECO:0000256" key="5">
    <source>
        <dbReference type="SAM" id="MobiDB-lite"/>
    </source>
</evidence>
<comment type="similarity">
    <text evidence="1 4">Belongs to the eukaryotic ribosomal protein eS26 family.</text>
</comment>
<dbReference type="InterPro" id="IPR000892">
    <property type="entry name" value="Ribosomal_eS26"/>
</dbReference>
<dbReference type="InterPro" id="IPR038551">
    <property type="entry name" value="Ribosomal_eS26_sf"/>
</dbReference>
<evidence type="ECO:0000256" key="1">
    <source>
        <dbReference type="ARBA" id="ARBA00008596"/>
    </source>
</evidence>
<keyword evidence="7" id="KW-1185">Reference proteome</keyword>
<accession>A0AAV6WUP2</accession>
<keyword evidence="3 4" id="KW-0687">Ribonucleoprotein</keyword>
<evidence type="ECO:0000313" key="7">
    <source>
        <dbReference type="Proteomes" id="UP000826271"/>
    </source>
</evidence>
<evidence type="ECO:0000313" key="6">
    <source>
        <dbReference type="EMBL" id="KAG8371569.1"/>
    </source>
</evidence>
<dbReference type="Proteomes" id="UP000826271">
    <property type="component" value="Unassembled WGS sequence"/>
</dbReference>
<feature type="region of interest" description="Disordered" evidence="5">
    <location>
        <begin position="100"/>
        <end position="140"/>
    </location>
</feature>
<dbReference type="PANTHER" id="PTHR12538">
    <property type="entry name" value="40S RIBOSOMAL PROTEIN S26"/>
    <property type="match status" value="1"/>
</dbReference>
<comment type="caution">
    <text evidence="6">The sequence shown here is derived from an EMBL/GenBank/DDBJ whole genome shotgun (WGS) entry which is preliminary data.</text>
</comment>
<dbReference type="PROSITE" id="PS00733">
    <property type="entry name" value="RIBOSOMAL_S26E"/>
    <property type="match status" value="1"/>
</dbReference>
<dbReference type="GO" id="GO:0003729">
    <property type="term" value="F:mRNA binding"/>
    <property type="evidence" value="ECO:0007669"/>
    <property type="project" value="TreeGrafter"/>
</dbReference>
<proteinExistence type="inferred from homology"/>
<dbReference type="EMBL" id="WHWC01000013">
    <property type="protein sequence ID" value="KAG8371569.1"/>
    <property type="molecule type" value="Genomic_DNA"/>
</dbReference>
<organism evidence="6 7">
    <name type="scientific">Buddleja alternifolia</name>
    <dbReference type="NCBI Taxonomy" id="168488"/>
    <lineage>
        <taxon>Eukaryota</taxon>
        <taxon>Viridiplantae</taxon>
        <taxon>Streptophyta</taxon>
        <taxon>Embryophyta</taxon>
        <taxon>Tracheophyta</taxon>
        <taxon>Spermatophyta</taxon>
        <taxon>Magnoliopsida</taxon>
        <taxon>eudicotyledons</taxon>
        <taxon>Gunneridae</taxon>
        <taxon>Pentapetalae</taxon>
        <taxon>asterids</taxon>
        <taxon>lamiids</taxon>
        <taxon>Lamiales</taxon>
        <taxon>Scrophulariaceae</taxon>
        <taxon>Buddlejeae</taxon>
        <taxon>Buddleja</taxon>
    </lineage>
</organism>
<dbReference type="PANTHER" id="PTHR12538:SF0">
    <property type="entry name" value="40S RIBOSOMAL PROTEIN S26"/>
    <property type="match status" value="1"/>
</dbReference>
<keyword evidence="2 4" id="KW-0689">Ribosomal protein</keyword>
<feature type="compositionally biased region" description="Basic and acidic residues" evidence="5">
    <location>
        <begin position="102"/>
        <end position="123"/>
    </location>
</feature>
<dbReference type="GO" id="GO:0006412">
    <property type="term" value="P:translation"/>
    <property type="evidence" value="ECO:0007669"/>
    <property type="project" value="InterPro"/>
</dbReference>
<dbReference type="AlphaFoldDB" id="A0AAV6WUP2"/>
<evidence type="ECO:0000256" key="3">
    <source>
        <dbReference type="ARBA" id="ARBA00023274"/>
    </source>
</evidence>
<protein>
    <recommendedName>
        <fullName evidence="4">40S ribosomal protein S26</fullName>
    </recommendedName>
</protein>
<evidence type="ECO:0000256" key="4">
    <source>
        <dbReference type="RuleBase" id="RU363128"/>
    </source>
</evidence>